<evidence type="ECO:0000256" key="2">
    <source>
        <dbReference type="ARBA" id="ARBA00022695"/>
    </source>
</evidence>
<dbReference type="Pfam" id="PF01467">
    <property type="entry name" value="CTP_transf_like"/>
    <property type="match status" value="1"/>
</dbReference>
<evidence type="ECO:0000313" key="4">
    <source>
        <dbReference type="EMBL" id="MDC8833019.1"/>
    </source>
</evidence>
<dbReference type="NCBIfam" id="TIGR00125">
    <property type="entry name" value="cyt_tran_rel"/>
    <property type="match status" value="1"/>
</dbReference>
<dbReference type="PANTHER" id="PTHR43793:SF1">
    <property type="entry name" value="FAD SYNTHASE"/>
    <property type="match status" value="1"/>
</dbReference>
<keyword evidence="1" id="KW-0808">Transferase</keyword>
<dbReference type="Gene3D" id="3.40.50.620">
    <property type="entry name" value="HUPs"/>
    <property type="match status" value="1"/>
</dbReference>
<dbReference type="PANTHER" id="PTHR43793">
    <property type="entry name" value="FAD SYNTHASE"/>
    <property type="match status" value="1"/>
</dbReference>
<dbReference type="SUPFAM" id="SSF52374">
    <property type="entry name" value="Nucleotidylyl transferase"/>
    <property type="match status" value="1"/>
</dbReference>
<evidence type="ECO:0000256" key="1">
    <source>
        <dbReference type="ARBA" id="ARBA00022679"/>
    </source>
</evidence>
<accession>A0ABT5L8W8</accession>
<comment type="caution">
    <text evidence="4">The sequence shown here is derived from an EMBL/GenBank/DDBJ whole genome shotgun (WGS) entry which is preliminary data.</text>
</comment>
<dbReference type="InterPro" id="IPR014729">
    <property type="entry name" value="Rossmann-like_a/b/a_fold"/>
</dbReference>
<keyword evidence="2 4" id="KW-0548">Nucleotidyltransferase</keyword>
<dbReference type="InterPro" id="IPR050385">
    <property type="entry name" value="Archaeal_FAD_synthase"/>
</dbReference>
<protein>
    <submittedName>
        <fullName evidence="4">Adenylyltransferase/cytidyltransferase family protein</fullName>
    </submittedName>
</protein>
<feature type="domain" description="Cytidyltransferase-like" evidence="3">
    <location>
        <begin position="5"/>
        <end position="123"/>
    </location>
</feature>
<dbReference type="Proteomes" id="UP001218788">
    <property type="component" value="Unassembled WGS sequence"/>
</dbReference>
<proteinExistence type="predicted"/>
<reference evidence="4 5" key="1">
    <citation type="submission" date="2022-10" db="EMBL/GenBank/DDBJ databases">
        <title>Alteromonas sp. chi3 Genome sequencing.</title>
        <authorList>
            <person name="Park S."/>
        </authorList>
    </citation>
    <scope>NUCLEOTIDE SEQUENCE [LARGE SCALE GENOMIC DNA]</scope>
    <source>
        <strain evidence="5">chi3</strain>
    </source>
</reference>
<dbReference type="RefSeq" id="WP_273642938.1">
    <property type="nucleotide sequence ID" value="NZ_JAQQXP010000005.1"/>
</dbReference>
<evidence type="ECO:0000259" key="3">
    <source>
        <dbReference type="Pfam" id="PF01467"/>
    </source>
</evidence>
<keyword evidence="5" id="KW-1185">Reference proteome</keyword>
<dbReference type="InterPro" id="IPR004821">
    <property type="entry name" value="Cyt_trans-like"/>
</dbReference>
<dbReference type="EMBL" id="JAQQXP010000005">
    <property type="protein sequence ID" value="MDC8833019.1"/>
    <property type="molecule type" value="Genomic_DNA"/>
</dbReference>
<organism evidence="4 5">
    <name type="scientific">Alteromonas gilva</name>
    <dbReference type="NCBI Taxonomy" id="2987522"/>
    <lineage>
        <taxon>Bacteria</taxon>
        <taxon>Pseudomonadati</taxon>
        <taxon>Pseudomonadota</taxon>
        <taxon>Gammaproteobacteria</taxon>
        <taxon>Alteromonadales</taxon>
        <taxon>Alteromonadaceae</taxon>
        <taxon>Alteromonas/Salinimonas group</taxon>
        <taxon>Alteromonas</taxon>
    </lineage>
</organism>
<gene>
    <name evidence="4" type="ORF">OIK42_19870</name>
</gene>
<dbReference type="GO" id="GO:0016779">
    <property type="term" value="F:nucleotidyltransferase activity"/>
    <property type="evidence" value="ECO:0007669"/>
    <property type="project" value="UniProtKB-KW"/>
</dbReference>
<evidence type="ECO:0000313" key="5">
    <source>
        <dbReference type="Proteomes" id="UP001218788"/>
    </source>
</evidence>
<name>A0ABT5L8W8_9ALTE</name>
<sequence length="151" mass="17213">MKTIITYGTFDLFHVGHVKLLARLKNLGDRLVIGLSTDEFNSEKSKTTIIKYADREEILLSCKYVDAVFPETCWEQKRQDIIREKADVFAIGDDWAGKFDSLEDIVDVVYLPRTQNISTTNIKSVMSKIESDQKAEIRNVSSHLQALVDTL</sequence>